<dbReference type="RefSeq" id="XP_018035590.1">
    <property type="nucleotide sequence ID" value="XM_018180276.1"/>
</dbReference>
<feature type="chain" id="PRO_5008058092" evidence="2">
    <location>
        <begin position="19"/>
        <end position="234"/>
    </location>
</feature>
<dbReference type="AlphaFoldDB" id="A0A177CC44"/>
<organism evidence="3 4">
    <name type="scientific">Paraphaeosphaeria sporulosa</name>
    <dbReference type="NCBI Taxonomy" id="1460663"/>
    <lineage>
        <taxon>Eukaryota</taxon>
        <taxon>Fungi</taxon>
        <taxon>Dikarya</taxon>
        <taxon>Ascomycota</taxon>
        <taxon>Pezizomycotina</taxon>
        <taxon>Dothideomycetes</taxon>
        <taxon>Pleosporomycetidae</taxon>
        <taxon>Pleosporales</taxon>
        <taxon>Massarineae</taxon>
        <taxon>Didymosphaeriaceae</taxon>
        <taxon>Paraphaeosphaeria</taxon>
    </lineage>
</organism>
<accession>A0A177CC44</accession>
<gene>
    <name evidence="3" type="ORF">CC84DRAFT_1177308</name>
</gene>
<evidence type="ECO:0000313" key="4">
    <source>
        <dbReference type="Proteomes" id="UP000077069"/>
    </source>
</evidence>
<evidence type="ECO:0000256" key="2">
    <source>
        <dbReference type="SAM" id="SignalP"/>
    </source>
</evidence>
<dbReference type="OrthoDB" id="3426753at2759"/>
<proteinExistence type="predicted"/>
<name>A0A177CC44_9PLEO</name>
<dbReference type="InParanoid" id="A0A177CC44"/>
<feature type="region of interest" description="Disordered" evidence="1">
    <location>
        <begin position="115"/>
        <end position="150"/>
    </location>
</feature>
<dbReference type="GeneID" id="28763762"/>
<sequence>MLNPSLAVAVTLPLVISAKPVVAHTSIDDPVFNAPVLTHFLHMNALTSFPVNISDIDGIRGRYPNVGGNLTGAITGTIVNMGAATEWFPILLNETASFYTNIWTINATVPSLTQSKPISVPKQNRKQRPGQYGARPGDNTPSPPSSSPANEYTTIYLTASAHLTYANEFLHGFGPVTVSSSHPAFLDLNVRSFYAEIEAGYRTGLGRIDVFEVKTEGKRDGSPIEALLPPGVEA</sequence>
<evidence type="ECO:0000313" key="3">
    <source>
        <dbReference type="EMBL" id="OAG05225.1"/>
    </source>
</evidence>
<reference evidence="3 4" key="1">
    <citation type="submission" date="2016-05" db="EMBL/GenBank/DDBJ databases">
        <title>Comparative analysis of secretome profiles of manganese(II)-oxidizing ascomycete fungi.</title>
        <authorList>
            <consortium name="DOE Joint Genome Institute"/>
            <person name="Zeiner C.A."/>
            <person name="Purvine S.O."/>
            <person name="Zink E.M."/>
            <person name="Wu S."/>
            <person name="Pasa-Tolic L."/>
            <person name="Chaput D.L."/>
            <person name="Haridas S."/>
            <person name="Grigoriev I.V."/>
            <person name="Santelli C.M."/>
            <person name="Hansel C.M."/>
        </authorList>
    </citation>
    <scope>NUCLEOTIDE SEQUENCE [LARGE SCALE GENOMIC DNA]</scope>
    <source>
        <strain evidence="3 4">AP3s5-JAC2a</strain>
    </source>
</reference>
<keyword evidence="4" id="KW-1185">Reference proteome</keyword>
<dbReference type="Proteomes" id="UP000077069">
    <property type="component" value="Unassembled WGS sequence"/>
</dbReference>
<protein>
    <submittedName>
        <fullName evidence="3">Uncharacterized protein</fullName>
    </submittedName>
</protein>
<keyword evidence="2" id="KW-0732">Signal</keyword>
<dbReference type="EMBL" id="KV441553">
    <property type="protein sequence ID" value="OAG05225.1"/>
    <property type="molecule type" value="Genomic_DNA"/>
</dbReference>
<feature type="signal peptide" evidence="2">
    <location>
        <begin position="1"/>
        <end position="18"/>
    </location>
</feature>
<evidence type="ECO:0000256" key="1">
    <source>
        <dbReference type="SAM" id="MobiDB-lite"/>
    </source>
</evidence>